<proteinExistence type="predicted"/>
<keyword evidence="6" id="KW-1185">Reference proteome</keyword>
<keyword evidence="3" id="KW-0472">Membrane</keyword>
<evidence type="ECO:0000256" key="1">
    <source>
        <dbReference type="ARBA" id="ARBA00012528"/>
    </source>
</evidence>
<sequence>MPGIFSNAATSRSPNSPRVAPDAELQDTLSIMARSGRLPAQAWASISWHTLRHMAVAVVASVIISHLILGTLSQGMDAFGLTAAIVAPLALGGPMVFYTSLKHYQLEMAYRALEDTASKDSLTKCLNHGAFVDAVGAALAAGDKGGALLVADADHFKSINDRFGHASGDAALKLIVSAIRSVLGSKDLLGRLGGEEFGIYLPEATSAQAQRVADTIRQAITRIEFGNESESCVLSVSIGGAVATQAMAFNDLFRLADEQLYKVKATGRNNSDIVLIPPRPANGTASLGTNDTAGLDAKKAVGA</sequence>
<feature type="region of interest" description="Disordered" evidence="2">
    <location>
        <begin position="1"/>
        <end position="21"/>
    </location>
</feature>
<dbReference type="SUPFAM" id="SSF55073">
    <property type="entry name" value="Nucleotide cyclase"/>
    <property type="match status" value="1"/>
</dbReference>
<dbReference type="CDD" id="cd01949">
    <property type="entry name" value="GGDEF"/>
    <property type="match status" value="1"/>
</dbReference>
<evidence type="ECO:0000313" key="6">
    <source>
        <dbReference type="Proteomes" id="UP000253759"/>
    </source>
</evidence>
<organism evidence="5 6">
    <name type="scientific">Pelagibacterium lacus</name>
    <dbReference type="NCBI Taxonomy" id="2282655"/>
    <lineage>
        <taxon>Bacteria</taxon>
        <taxon>Pseudomonadati</taxon>
        <taxon>Pseudomonadota</taxon>
        <taxon>Alphaproteobacteria</taxon>
        <taxon>Hyphomicrobiales</taxon>
        <taxon>Devosiaceae</taxon>
        <taxon>Pelagibacterium</taxon>
    </lineage>
</organism>
<dbReference type="Proteomes" id="UP000253759">
    <property type="component" value="Unassembled WGS sequence"/>
</dbReference>
<dbReference type="PANTHER" id="PTHR45138:SF24">
    <property type="entry name" value="DIGUANYLATE CYCLASE DGCC-RELATED"/>
    <property type="match status" value="1"/>
</dbReference>
<protein>
    <recommendedName>
        <fullName evidence="1">diguanylate cyclase</fullName>
        <ecNumber evidence="1">2.7.7.65</ecNumber>
    </recommendedName>
</protein>
<dbReference type="InterPro" id="IPR050469">
    <property type="entry name" value="Diguanylate_Cyclase"/>
</dbReference>
<gene>
    <name evidence="5" type="ORF">DVH29_12950</name>
</gene>
<dbReference type="GO" id="GO:0043709">
    <property type="term" value="P:cell adhesion involved in single-species biofilm formation"/>
    <property type="evidence" value="ECO:0007669"/>
    <property type="project" value="TreeGrafter"/>
</dbReference>
<feature type="compositionally biased region" description="Polar residues" evidence="2">
    <location>
        <begin position="7"/>
        <end position="16"/>
    </location>
</feature>
<dbReference type="Gene3D" id="3.30.70.270">
    <property type="match status" value="1"/>
</dbReference>
<evidence type="ECO:0000259" key="4">
    <source>
        <dbReference type="PROSITE" id="PS50887"/>
    </source>
</evidence>
<dbReference type="Pfam" id="PF00990">
    <property type="entry name" value="GGDEF"/>
    <property type="match status" value="1"/>
</dbReference>
<dbReference type="EC" id="2.7.7.65" evidence="1"/>
<evidence type="ECO:0000256" key="2">
    <source>
        <dbReference type="SAM" id="MobiDB-lite"/>
    </source>
</evidence>
<dbReference type="AlphaFoldDB" id="A0A369W1C4"/>
<evidence type="ECO:0000313" key="5">
    <source>
        <dbReference type="EMBL" id="RDE08163.1"/>
    </source>
</evidence>
<dbReference type="PROSITE" id="PS50887">
    <property type="entry name" value="GGDEF"/>
    <property type="match status" value="1"/>
</dbReference>
<dbReference type="GO" id="GO:1902201">
    <property type="term" value="P:negative regulation of bacterial-type flagellum-dependent cell motility"/>
    <property type="evidence" value="ECO:0007669"/>
    <property type="project" value="TreeGrafter"/>
</dbReference>
<reference evidence="6" key="1">
    <citation type="submission" date="2018-07" db="EMBL/GenBank/DDBJ databases">
        <authorList>
            <person name="Liu B.-T."/>
            <person name="Du Z."/>
        </authorList>
    </citation>
    <scope>NUCLEOTIDE SEQUENCE [LARGE SCALE GENOMIC DNA]</scope>
    <source>
        <strain evidence="6">XYN52</strain>
    </source>
</reference>
<dbReference type="PANTHER" id="PTHR45138">
    <property type="entry name" value="REGULATORY COMPONENTS OF SENSORY TRANSDUCTION SYSTEM"/>
    <property type="match status" value="1"/>
</dbReference>
<dbReference type="NCBIfam" id="TIGR00254">
    <property type="entry name" value="GGDEF"/>
    <property type="match status" value="1"/>
</dbReference>
<dbReference type="EMBL" id="QQNH01000022">
    <property type="protein sequence ID" value="RDE08163.1"/>
    <property type="molecule type" value="Genomic_DNA"/>
</dbReference>
<dbReference type="InterPro" id="IPR043128">
    <property type="entry name" value="Rev_trsase/Diguanyl_cyclase"/>
</dbReference>
<comment type="caution">
    <text evidence="5">The sequence shown here is derived from an EMBL/GenBank/DDBJ whole genome shotgun (WGS) entry which is preliminary data.</text>
</comment>
<feature type="transmembrane region" description="Helical" evidence="3">
    <location>
        <begin position="78"/>
        <end position="101"/>
    </location>
</feature>
<keyword evidence="3" id="KW-0812">Transmembrane</keyword>
<name>A0A369W1C4_9HYPH</name>
<feature type="transmembrane region" description="Helical" evidence="3">
    <location>
        <begin position="54"/>
        <end position="72"/>
    </location>
</feature>
<dbReference type="GO" id="GO:0052621">
    <property type="term" value="F:diguanylate cyclase activity"/>
    <property type="evidence" value="ECO:0007669"/>
    <property type="project" value="UniProtKB-EC"/>
</dbReference>
<dbReference type="InterPro" id="IPR029787">
    <property type="entry name" value="Nucleotide_cyclase"/>
</dbReference>
<keyword evidence="3" id="KW-1133">Transmembrane helix</keyword>
<dbReference type="SMART" id="SM00267">
    <property type="entry name" value="GGDEF"/>
    <property type="match status" value="1"/>
</dbReference>
<evidence type="ECO:0000256" key="3">
    <source>
        <dbReference type="SAM" id="Phobius"/>
    </source>
</evidence>
<dbReference type="InterPro" id="IPR000160">
    <property type="entry name" value="GGDEF_dom"/>
</dbReference>
<accession>A0A369W1C4</accession>
<dbReference type="GO" id="GO:0005886">
    <property type="term" value="C:plasma membrane"/>
    <property type="evidence" value="ECO:0007669"/>
    <property type="project" value="TreeGrafter"/>
</dbReference>
<feature type="domain" description="GGDEF" evidence="4">
    <location>
        <begin position="144"/>
        <end position="276"/>
    </location>
</feature>